<keyword evidence="3 5" id="KW-0732">Signal</keyword>
<evidence type="ECO:0000256" key="1">
    <source>
        <dbReference type="ARBA" id="ARBA00004196"/>
    </source>
</evidence>
<proteinExistence type="inferred from homology"/>
<name>A0A402AGG8_9CHLR</name>
<dbReference type="InterPro" id="IPR001638">
    <property type="entry name" value="Solute-binding_3/MltF_N"/>
</dbReference>
<dbReference type="PANTHER" id="PTHR35936">
    <property type="entry name" value="MEMBRANE-BOUND LYTIC MUREIN TRANSGLYCOSYLASE F"/>
    <property type="match status" value="1"/>
</dbReference>
<comment type="similarity">
    <text evidence="2 4">Belongs to the bacterial solute-binding protein 3 family.</text>
</comment>
<dbReference type="OrthoDB" id="9774451at2"/>
<dbReference type="CDD" id="cd01004">
    <property type="entry name" value="PBP2_MidA_like"/>
    <property type="match status" value="1"/>
</dbReference>
<keyword evidence="8" id="KW-1185">Reference proteome</keyword>
<dbReference type="Proteomes" id="UP000287188">
    <property type="component" value="Unassembled WGS sequence"/>
</dbReference>
<accession>A0A402AGG8</accession>
<dbReference type="Gene3D" id="3.40.190.10">
    <property type="entry name" value="Periplasmic binding protein-like II"/>
    <property type="match status" value="2"/>
</dbReference>
<dbReference type="PANTHER" id="PTHR35936:SF17">
    <property type="entry name" value="ARGININE-BINDING EXTRACELLULAR PROTEIN ARTP"/>
    <property type="match status" value="1"/>
</dbReference>
<dbReference type="RefSeq" id="WP_126549772.1">
    <property type="nucleotide sequence ID" value="NZ_BIFS01000001.1"/>
</dbReference>
<gene>
    <name evidence="7" type="ORF">KDK_20020</name>
</gene>
<dbReference type="PROSITE" id="PS01039">
    <property type="entry name" value="SBP_BACTERIAL_3"/>
    <property type="match status" value="1"/>
</dbReference>
<dbReference type="AlphaFoldDB" id="A0A402AGG8"/>
<evidence type="ECO:0000256" key="4">
    <source>
        <dbReference type="RuleBase" id="RU003744"/>
    </source>
</evidence>
<comment type="caution">
    <text evidence="7">The sequence shown here is derived from an EMBL/GenBank/DDBJ whole genome shotgun (WGS) entry which is preliminary data.</text>
</comment>
<evidence type="ECO:0000313" key="7">
    <source>
        <dbReference type="EMBL" id="GCE18202.1"/>
    </source>
</evidence>
<comment type="subcellular location">
    <subcellularLocation>
        <location evidence="1">Cell envelope</location>
    </subcellularLocation>
</comment>
<protein>
    <submittedName>
        <fullName evidence="7">ABC transporter substrate-binding protein</fullName>
    </submittedName>
</protein>
<feature type="domain" description="Solute-binding protein family 3/N-terminal" evidence="6">
    <location>
        <begin position="61"/>
        <end position="290"/>
    </location>
</feature>
<evidence type="ECO:0000256" key="3">
    <source>
        <dbReference type="ARBA" id="ARBA00022729"/>
    </source>
</evidence>
<dbReference type="SMART" id="SM00062">
    <property type="entry name" value="PBPb"/>
    <property type="match status" value="1"/>
</dbReference>
<evidence type="ECO:0000313" key="8">
    <source>
        <dbReference type="Proteomes" id="UP000287188"/>
    </source>
</evidence>
<sequence length="304" mass="32806">MFSPSRTYIQRLPLAGLLLASFLSLLLAACGTPGSGSTSTSTTTAVKPSVAAPTDLVTPGTLLVGSDTTYTPMEFVDTKTNSYVGFDIDLIKAIGARMGLKVVIQKTSFDTIFDDLRNKRFDVVISSVTINDKRKQTFDFVPYFNAGESLLVPKGNPKNLKTVADLCGLNIGVQTGTVEKDDLDAGSKDCTKAGKPTIKQTVLQSQTDVIQLLSNGRVDATYQDSPVTDYYNKLNPGQFEVGGSVVNAAPYGITIRKGDTSMLNGIQKSFDAVKSDGTYNNLFKTWGFSDQQKVSYIRRQESVA</sequence>
<dbReference type="SUPFAM" id="SSF53850">
    <property type="entry name" value="Periplasmic binding protein-like II"/>
    <property type="match status" value="1"/>
</dbReference>
<reference evidence="8" key="1">
    <citation type="submission" date="2018-12" db="EMBL/GenBank/DDBJ databases">
        <title>Tengunoibacter tsumagoiensis gen. nov., sp. nov., Dictyobacter kobayashii sp. nov., D. alpinus sp. nov., and D. joshuensis sp. nov. and description of Dictyobacteraceae fam. nov. within the order Ktedonobacterales isolated from Tengu-no-mugimeshi.</title>
        <authorList>
            <person name="Wang C.M."/>
            <person name="Zheng Y."/>
            <person name="Sakai Y."/>
            <person name="Toyoda A."/>
            <person name="Minakuchi Y."/>
            <person name="Abe K."/>
            <person name="Yokota A."/>
            <person name="Yabe S."/>
        </authorList>
    </citation>
    <scope>NUCLEOTIDE SEQUENCE [LARGE SCALE GENOMIC DNA]</scope>
    <source>
        <strain evidence="8">Uno11</strain>
    </source>
</reference>
<evidence type="ECO:0000256" key="5">
    <source>
        <dbReference type="SAM" id="SignalP"/>
    </source>
</evidence>
<dbReference type="EMBL" id="BIFS01000001">
    <property type="protein sequence ID" value="GCE18202.1"/>
    <property type="molecule type" value="Genomic_DNA"/>
</dbReference>
<evidence type="ECO:0000259" key="6">
    <source>
        <dbReference type="SMART" id="SM00062"/>
    </source>
</evidence>
<feature type="signal peptide" evidence="5">
    <location>
        <begin position="1"/>
        <end position="28"/>
    </location>
</feature>
<dbReference type="Pfam" id="PF00497">
    <property type="entry name" value="SBP_bac_3"/>
    <property type="match status" value="1"/>
</dbReference>
<evidence type="ECO:0000256" key="2">
    <source>
        <dbReference type="ARBA" id="ARBA00010333"/>
    </source>
</evidence>
<dbReference type="PROSITE" id="PS51257">
    <property type="entry name" value="PROKAR_LIPOPROTEIN"/>
    <property type="match status" value="1"/>
</dbReference>
<feature type="chain" id="PRO_5019140481" evidence="5">
    <location>
        <begin position="29"/>
        <end position="304"/>
    </location>
</feature>
<dbReference type="GO" id="GO:0030313">
    <property type="term" value="C:cell envelope"/>
    <property type="evidence" value="ECO:0007669"/>
    <property type="project" value="UniProtKB-SubCell"/>
</dbReference>
<organism evidence="7 8">
    <name type="scientific">Dictyobacter kobayashii</name>
    <dbReference type="NCBI Taxonomy" id="2014872"/>
    <lineage>
        <taxon>Bacteria</taxon>
        <taxon>Bacillati</taxon>
        <taxon>Chloroflexota</taxon>
        <taxon>Ktedonobacteria</taxon>
        <taxon>Ktedonobacterales</taxon>
        <taxon>Dictyobacteraceae</taxon>
        <taxon>Dictyobacter</taxon>
    </lineage>
</organism>
<dbReference type="InterPro" id="IPR018313">
    <property type="entry name" value="SBP_3_CS"/>
</dbReference>